<dbReference type="PROSITE" id="PS50975">
    <property type="entry name" value="ATP_GRASP"/>
    <property type="match status" value="1"/>
</dbReference>
<keyword evidence="16" id="KW-1185">Reference proteome</keyword>
<dbReference type="SUPFAM" id="SSF52440">
    <property type="entry name" value="PreATP-grasp domain"/>
    <property type="match status" value="1"/>
</dbReference>
<organism evidence="15 16">
    <name type="scientific">Noviherbaspirillum cavernae</name>
    <dbReference type="NCBI Taxonomy" id="2320862"/>
    <lineage>
        <taxon>Bacteria</taxon>
        <taxon>Pseudomonadati</taxon>
        <taxon>Pseudomonadota</taxon>
        <taxon>Betaproteobacteria</taxon>
        <taxon>Burkholderiales</taxon>
        <taxon>Oxalobacteraceae</taxon>
        <taxon>Noviherbaspirillum</taxon>
    </lineage>
</organism>
<dbReference type="PROSITE" id="PS00188">
    <property type="entry name" value="BIOTIN"/>
    <property type="match status" value="1"/>
</dbReference>
<keyword evidence="7" id="KW-0092">Biotin</keyword>
<dbReference type="PANTHER" id="PTHR48095">
    <property type="entry name" value="PYRUVATE CARBOXYLASE SUBUNIT A"/>
    <property type="match status" value="1"/>
</dbReference>
<dbReference type="GO" id="GO:0003989">
    <property type="term" value="F:acetyl-CoA carboxylase activity"/>
    <property type="evidence" value="ECO:0007669"/>
    <property type="project" value="UniProtKB-EC"/>
</dbReference>
<dbReference type="SUPFAM" id="SSF51246">
    <property type="entry name" value="Rudiment single hybrid motif"/>
    <property type="match status" value="1"/>
</dbReference>
<dbReference type="SMART" id="SM00878">
    <property type="entry name" value="Biotin_carb_C"/>
    <property type="match status" value="1"/>
</dbReference>
<comment type="caution">
    <text evidence="15">The sequence shown here is derived from an EMBL/GenBank/DDBJ whole genome shotgun (WGS) entry which is preliminary data.</text>
</comment>
<dbReference type="PROSITE" id="PS50979">
    <property type="entry name" value="BC"/>
    <property type="match status" value="1"/>
</dbReference>
<dbReference type="Pfam" id="PF02785">
    <property type="entry name" value="Biotin_carb_C"/>
    <property type="match status" value="1"/>
</dbReference>
<evidence type="ECO:0000313" key="16">
    <source>
        <dbReference type="Proteomes" id="UP000285190"/>
    </source>
</evidence>
<feature type="domain" description="ATP-grasp" evidence="11">
    <location>
        <begin position="120"/>
        <end position="323"/>
    </location>
</feature>
<evidence type="ECO:0000256" key="8">
    <source>
        <dbReference type="ARBA" id="ARBA00023268"/>
    </source>
</evidence>
<dbReference type="InterPro" id="IPR011053">
    <property type="entry name" value="Single_hybrid_motif"/>
</dbReference>
<evidence type="ECO:0000259" key="11">
    <source>
        <dbReference type="PROSITE" id="PS50975"/>
    </source>
</evidence>
<protein>
    <recommendedName>
        <fullName evidence="3">acetyl-CoA carboxylase</fullName>
        <ecNumber evidence="3">6.4.1.2</ecNumber>
    </recommendedName>
</protein>
<dbReference type="EC" id="6.4.1.2" evidence="3"/>
<dbReference type="InterPro" id="IPR005481">
    <property type="entry name" value="BC-like_N"/>
</dbReference>
<dbReference type="InterPro" id="IPR011762">
    <property type="entry name" value="COA_CT_N"/>
</dbReference>
<dbReference type="Gene3D" id="2.40.50.100">
    <property type="match status" value="1"/>
</dbReference>
<comment type="pathway">
    <text evidence="2">Lipid metabolism; malonyl-CoA biosynthesis; malonyl-CoA from acetyl-CoA: step 1/1.</text>
</comment>
<evidence type="ECO:0000256" key="7">
    <source>
        <dbReference type="ARBA" id="ARBA00023267"/>
    </source>
</evidence>
<dbReference type="OrthoDB" id="9803706at2"/>
<dbReference type="UniPathway" id="UPA00655">
    <property type="reaction ID" value="UER00711"/>
</dbReference>
<dbReference type="InterPro" id="IPR051602">
    <property type="entry name" value="ACC_Biotin_Carboxylase"/>
</dbReference>
<dbReference type="PROSITE" id="PS00867">
    <property type="entry name" value="CPSASE_2"/>
    <property type="match status" value="1"/>
</dbReference>
<dbReference type="InterPro" id="IPR005482">
    <property type="entry name" value="Biotin_COase_C"/>
</dbReference>
<comment type="cofactor">
    <cofactor evidence="1">
        <name>biotin</name>
        <dbReference type="ChEBI" id="CHEBI:57586"/>
    </cofactor>
</comment>
<dbReference type="InterPro" id="IPR013815">
    <property type="entry name" value="ATP_grasp_subdomain_1"/>
</dbReference>
<evidence type="ECO:0000256" key="3">
    <source>
        <dbReference type="ARBA" id="ARBA00013058"/>
    </source>
</evidence>
<gene>
    <name evidence="15" type="ORF">D3870_13650</name>
</gene>
<dbReference type="InterPro" id="IPR000089">
    <property type="entry name" value="Biotin_lipoyl"/>
</dbReference>
<dbReference type="Gene3D" id="3.30.1490.20">
    <property type="entry name" value="ATP-grasp fold, A domain"/>
    <property type="match status" value="1"/>
</dbReference>
<name>A0A418X382_9BURK</name>
<dbReference type="AlphaFoldDB" id="A0A418X382"/>
<evidence type="ECO:0000259" key="14">
    <source>
        <dbReference type="PROSITE" id="PS50989"/>
    </source>
</evidence>
<dbReference type="GO" id="GO:0005524">
    <property type="term" value="F:ATP binding"/>
    <property type="evidence" value="ECO:0007669"/>
    <property type="project" value="UniProtKB-UniRule"/>
</dbReference>
<dbReference type="InterPro" id="IPR005479">
    <property type="entry name" value="CPAse_ATP-bd"/>
</dbReference>
<feature type="domain" description="Lipoyl-binding" evidence="10">
    <location>
        <begin position="493"/>
        <end position="568"/>
    </location>
</feature>
<dbReference type="Pfam" id="PF00364">
    <property type="entry name" value="Biotin_lipoyl"/>
    <property type="match status" value="1"/>
</dbReference>
<dbReference type="InterPro" id="IPR016185">
    <property type="entry name" value="PreATP-grasp_dom_sf"/>
</dbReference>
<evidence type="ECO:0000313" key="15">
    <source>
        <dbReference type="EMBL" id="RJG06903.1"/>
    </source>
</evidence>
<dbReference type="SUPFAM" id="SSF56059">
    <property type="entry name" value="Glutathione synthetase ATP-binding domain-like"/>
    <property type="match status" value="1"/>
</dbReference>
<evidence type="ECO:0000256" key="9">
    <source>
        <dbReference type="PROSITE-ProRule" id="PRU00409"/>
    </source>
</evidence>
<dbReference type="Pfam" id="PF02786">
    <property type="entry name" value="CPSase_L_D2"/>
    <property type="match status" value="1"/>
</dbReference>
<reference evidence="15 16" key="1">
    <citation type="submission" date="2018-09" db="EMBL/GenBank/DDBJ databases">
        <authorList>
            <person name="Zhu H."/>
        </authorList>
    </citation>
    <scope>NUCLEOTIDE SEQUENCE [LARGE SCALE GENOMIC DNA]</scope>
    <source>
        <strain evidence="15 16">K2R10-39</strain>
    </source>
</reference>
<evidence type="ECO:0000256" key="6">
    <source>
        <dbReference type="ARBA" id="ARBA00022840"/>
    </source>
</evidence>
<dbReference type="FunFam" id="3.40.50.20:FF:000010">
    <property type="entry name" value="Propionyl-CoA carboxylase subunit alpha"/>
    <property type="match status" value="1"/>
</dbReference>
<feature type="domain" description="CoA carboxyltransferase N-terminal" evidence="13">
    <location>
        <begin position="585"/>
        <end position="854"/>
    </location>
</feature>
<dbReference type="PROSITE" id="PS50989">
    <property type="entry name" value="COA_CT_CTER"/>
    <property type="match status" value="1"/>
</dbReference>
<dbReference type="SUPFAM" id="SSF51230">
    <property type="entry name" value="Single hybrid motif"/>
    <property type="match status" value="1"/>
</dbReference>
<evidence type="ECO:0000259" key="10">
    <source>
        <dbReference type="PROSITE" id="PS50968"/>
    </source>
</evidence>
<dbReference type="InterPro" id="IPR011054">
    <property type="entry name" value="Rudment_hybrid_motif"/>
</dbReference>
<dbReference type="InterPro" id="IPR034733">
    <property type="entry name" value="AcCoA_carboxyl_beta"/>
</dbReference>
<dbReference type="InterPro" id="IPR011761">
    <property type="entry name" value="ATP-grasp"/>
</dbReference>
<dbReference type="SUPFAM" id="SSF52096">
    <property type="entry name" value="ClpP/crotonase"/>
    <property type="match status" value="2"/>
</dbReference>
<dbReference type="Gene3D" id="3.90.226.10">
    <property type="entry name" value="2-enoyl-CoA Hydratase, Chain A, domain 1"/>
    <property type="match status" value="2"/>
</dbReference>
<evidence type="ECO:0000259" key="12">
    <source>
        <dbReference type="PROSITE" id="PS50979"/>
    </source>
</evidence>
<dbReference type="PROSITE" id="PS50980">
    <property type="entry name" value="COA_CT_NTER"/>
    <property type="match status" value="1"/>
</dbReference>
<dbReference type="Proteomes" id="UP000285190">
    <property type="component" value="Unassembled WGS sequence"/>
</dbReference>
<dbReference type="EMBL" id="QYUN01000002">
    <property type="protein sequence ID" value="RJG06903.1"/>
    <property type="molecule type" value="Genomic_DNA"/>
</dbReference>
<sequence>MNITTLLIANRGEIAIRIARAAAEMGIRTVTVFSEDDSTSLHLRKTDEARALRGKGAAAYLDIEQILSVAREAGCDAIHPGYGFLSENAQFARRCAEEGILFVGPQPEVLALFGDKAQARTLAQGHQVPVVPGTSGATTLAQAQDFLASLGERGAIMVKALAGGGGRGMRAVHRPEELADAYARCRSEALASFGNGDLYAEQLVRRARHIEVQIVGDGSGRVSHLWERECTLQRRNQKLVEIAPSPILSPTLRQRITAAAVRLAEAVHYRSLGTFEFLVDADDDADDAPFFFIEANPRLQVEHTVTEEVTGIDLVRTQLQLASGLSLQESGLTQDEIPAPRGFAMQLRINMETMDANGGALPSGGTLAVFEPPTGPGIRVDTFGYAGYATSPNFDSLLAKLITHSSSARFADVVTRAYRALCEFRIEGVATNIAFLQNLLKHPDAAANRVHTRFVEERITELLAAQDGTHRQLYFNRPDGGMSGHFSAGNAAPAAPENTVAVAAPMQGSIVSIDVDAGEAVHAGQPIAVIEAMKMEHIVKAEVSGIVRLIAVQKGDVLLHGHPMIFIEPSDIDRTHAEDEQEIDLDHIRPDLAETLQRHAIGQDEMRPDAVARRRKTGQRTARENINDLCDPDSFIEYGALAIAAQRRRRSLDELIRISPADGLVAGIGAVNGDLFDDSKARCMVMSYDYTVFAGTQGMMNHKKTDRMFQIAEQQQLPVVLFAEGGGGRPGDTDAVVVAGLDVMSFINFAKLSGLVPRVGVVSGRCFAGNAAFLGCCDVIIATENATIGMGGPAMIEGGGLGVFAPEEVGPVSMQAPNGVIDIVVRDEEEAVRVTKQYLSYFQGPVAQWECADQRELRQLIPENRLRVYDIRTVIETLADKDSVLELRRQFGTGIVTALIRIEGRPFGLVANNPAHLGGAIDAAAADKMARFMQLCDAFDLPILSLCDTPGFMVGPDAEKTAMVRHVSRLFVTAGSISVPFFTIVLRKGYGLGAQAMAGGSFHAPFFTIAWPSGEFGAMGLEGAVRLGYRKELEAIDDLDERKAMFDKMVAEYYQQGKAINMASFLEIDDVIDPLASRQWIMRGLRSAPPVPARSGKKRPFVDTW</sequence>
<proteinExistence type="predicted"/>
<dbReference type="GO" id="GO:0046872">
    <property type="term" value="F:metal ion binding"/>
    <property type="evidence" value="ECO:0007669"/>
    <property type="project" value="InterPro"/>
</dbReference>
<accession>A0A418X382</accession>
<dbReference type="InterPro" id="IPR001882">
    <property type="entry name" value="Biotin_BS"/>
</dbReference>
<evidence type="ECO:0000256" key="2">
    <source>
        <dbReference type="ARBA" id="ARBA00004956"/>
    </source>
</evidence>
<keyword evidence="5 9" id="KW-0547">Nucleotide-binding</keyword>
<keyword evidence="6 9" id="KW-0067">ATP-binding</keyword>
<dbReference type="InterPro" id="IPR029045">
    <property type="entry name" value="ClpP/crotonase-like_dom_sf"/>
</dbReference>
<dbReference type="PANTHER" id="PTHR48095:SF5">
    <property type="entry name" value="BLL7292 PROTEIN"/>
    <property type="match status" value="1"/>
</dbReference>
<dbReference type="Gene3D" id="3.40.50.20">
    <property type="match status" value="1"/>
</dbReference>
<dbReference type="Pfam" id="PF01039">
    <property type="entry name" value="Carboxyl_trans"/>
    <property type="match status" value="1"/>
</dbReference>
<dbReference type="PROSITE" id="PS50968">
    <property type="entry name" value="BIOTINYL_LIPOYL"/>
    <property type="match status" value="1"/>
</dbReference>
<evidence type="ECO:0000256" key="4">
    <source>
        <dbReference type="ARBA" id="ARBA00022598"/>
    </source>
</evidence>
<dbReference type="RefSeq" id="WP_119739892.1">
    <property type="nucleotide sequence ID" value="NZ_QYUN01000002.1"/>
</dbReference>
<feature type="domain" description="Biotin carboxylation" evidence="12">
    <location>
        <begin position="2"/>
        <end position="460"/>
    </location>
</feature>
<evidence type="ECO:0000256" key="5">
    <source>
        <dbReference type="ARBA" id="ARBA00022741"/>
    </source>
</evidence>
<evidence type="ECO:0000259" key="13">
    <source>
        <dbReference type="PROSITE" id="PS50980"/>
    </source>
</evidence>
<keyword evidence="4" id="KW-0436">Ligase</keyword>
<dbReference type="InterPro" id="IPR011763">
    <property type="entry name" value="COA_CT_C"/>
</dbReference>
<dbReference type="InterPro" id="IPR011764">
    <property type="entry name" value="Biotin_carboxylation_dom"/>
</dbReference>
<feature type="domain" description="CoA carboxyltransferase C-terminal" evidence="14">
    <location>
        <begin position="852"/>
        <end position="1087"/>
    </location>
</feature>
<keyword evidence="8" id="KW-0511">Multifunctional enzyme</keyword>
<evidence type="ECO:0000256" key="1">
    <source>
        <dbReference type="ARBA" id="ARBA00001953"/>
    </source>
</evidence>
<dbReference type="CDD" id="cd06850">
    <property type="entry name" value="biotinyl_domain"/>
    <property type="match status" value="1"/>
</dbReference>
<dbReference type="Gene3D" id="3.30.470.20">
    <property type="entry name" value="ATP-grasp fold, B domain"/>
    <property type="match status" value="1"/>
</dbReference>
<dbReference type="Pfam" id="PF00289">
    <property type="entry name" value="Biotin_carb_N"/>
    <property type="match status" value="1"/>
</dbReference>
<dbReference type="GO" id="GO:2001295">
    <property type="term" value="P:malonyl-CoA biosynthetic process"/>
    <property type="evidence" value="ECO:0007669"/>
    <property type="project" value="UniProtKB-UniPathway"/>
</dbReference>